<dbReference type="PANTHER" id="PTHR33670">
    <property type="entry name" value="SPLICING FACTOR, PROLINE- AND GLUTAMINE-RICH-LIKE"/>
    <property type="match status" value="1"/>
</dbReference>
<sequence>MASIAVLHPQDCIKDHLPRRRPLISPPMKNPHANPNPTRSNRRKRSPEKKNNSSKPRNETAHDFPLKALVMGQVKILKRGEETTAPSKNPASEKKVGGLGGSGMKAKQTRIGDFYAGSAVMITSPPPSSLPLPGFFTKKNVLRIDNDASADLRRLLRLDLIVGMGRFGNMAQWEFRDGVDYIKGLASRVRNITPWELRDGGVNDVIEQSGALLNHFLSPAAFAESAPDCDCGTVESSKLSLLPLGVHKPPYGWQEWRRWEAGQLQAGKPDQGGLADLCVYKAD</sequence>
<dbReference type="OrthoDB" id="1935097at2759"/>
<name>A0A6A4L563_9ERIC</name>
<organism evidence="2 3">
    <name type="scientific">Rhododendron williamsianum</name>
    <dbReference type="NCBI Taxonomy" id="262921"/>
    <lineage>
        <taxon>Eukaryota</taxon>
        <taxon>Viridiplantae</taxon>
        <taxon>Streptophyta</taxon>
        <taxon>Embryophyta</taxon>
        <taxon>Tracheophyta</taxon>
        <taxon>Spermatophyta</taxon>
        <taxon>Magnoliopsida</taxon>
        <taxon>eudicotyledons</taxon>
        <taxon>Gunneridae</taxon>
        <taxon>Pentapetalae</taxon>
        <taxon>asterids</taxon>
        <taxon>Ericales</taxon>
        <taxon>Ericaceae</taxon>
        <taxon>Ericoideae</taxon>
        <taxon>Rhodoreae</taxon>
        <taxon>Rhododendron</taxon>
    </lineage>
</organism>
<dbReference type="AlphaFoldDB" id="A0A6A4L563"/>
<accession>A0A6A4L563</accession>
<evidence type="ECO:0000256" key="1">
    <source>
        <dbReference type="SAM" id="MobiDB-lite"/>
    </source>
</evidence>
<feature type="non-terminal residue" evidence="2">
    <location>
        <position position="1"/>
    </location>
</feature>
<evidence type="ECO:0000313" key="2">
    <source>
        <dbReference type="EMBL" id="KAE9450349.1"/>
    </source>
</evidence>
<reference evidence="2 3" key="1">
    <citation type="journal article" date="2019" name="Genome Biol. Evol.">
        <title>The Rhododendron genome and chromosomal organization provide insight into shared whole-genome duplications across the heath family (Ericaceae).</title>
        <authorList>
            <person name="Soza V.L."/>
            <person name="Lindsley D."/>
            <person name="Waalkes A."/>
            <person name="Ramage E."/>
            <person name="Patwardhan R.P."/>
            <person name="Burton J.N."/>
            <person name="Adey A."/>
            <person name="Kumar A."/>
            <person name="Qiu R."/>
            <person name="Shendure J."/>
            <person name="Hall B."/>
        </authorList>
    </citation>
    <scope>NUCLEOTIDE SEQUENCE [LARGE SCALE GENOMIC DNA]</scope>
    <source>
        <strain evidence="2">RSF 1966-606</strain>
    </source>
</reference>
<proteinExistence type="predicted"/>
<evidence type="ECO:0000313" key="3">
    <source>
        <dbReference type="Proteomes" id="UP000428333"/>
    </source>
</evidence>
<dbReference type="PANTHER" id="PTHR33670:SF17">
    <property type="entry name" value="ANTHER-SPECIFIC PROLINE-RICH PROTEIN APG"/>
    <property type="match status" value="1"/>
</dbReference>
<feature type="region of interest" description="Disordered" evidence="1">
    <location>
        <begin position="1"/>
        <end position="65"/>
    </location>
</feature>
<dbReference type="EMBL" id="QEFC01003069">
    <property type="protein sequence ID" value="KAE9450349.1"/>
    <property type="molecule type" value="Genomic_DNA"/>
</dbReference>
<feature type="region of interest" description="Disordered" evidence="1">
    <location>
        <begin position="80"/>
        <end position="104"/>
    </location>
</feature>
<gene>
    <name evidence="2" type="ORF">C3L33_17751</name>
</gene>
<dbReference type="Proteomes" id="UP000428333">
    <property type="component" value="Linkage Group LG11"/>
</dbReference>
<protein>
    <submittedName>
        <fullName evidence="2">Uncharacterized protein</fullName>
    </submittedName>
</protein>
<comment type="caution">
    <text evidence="2">The sequence shown here is derived from an EMBL/GenBank/DDBJ whole genome shotgun (WGS) entry which is preliminary data.</text>
</comment>
<keyword evidence="3" id="KW-1185">Reference proteome</keyword>
<feature type="compositionally biased region" description="Basic and acidic residues" evidence="1">
    <location>
        <begin position="48"/>
        <end position="65"/>
    </location>
</feature>